<dbReference type="InterPro" id="IPR050482">
    <property type="entry name" value="Sensor_HK_TwoCompSys"/>
</dbReference>
<feature type="transmembrane region" description="Helical" evidence="6">
    <location>
        <begin position="282"/>
        <end position="306"/>
    </location>
</feature>
<evidence type="ECO:0000256" key="6">
    <source>
        <dbReference type="SAM" id="Phobius"/>
    </source>
</evidence>
<keyword evidence="9" id="KW-1185">Reference proteome</keyword>
<dbReference type="SUPFAM" id="SSF55874">
    <property type="entry name" value="ATPase domain of HSP90 chaperone/DNA topoisomerase II/histidine kinase"/>
    <property type="match status" value="1"/>
</dbReference>
<evidence type="ECO:0000256" key="3">
    <source>
        <dbReference type="ARBA" id="ARBA00022679"/>
    </source>
</evidence>
<reference evidence="8 9" key="1">
    <citation type="submission" date="2019-01" db="EMBL/GenBank/DDBJ databases">
        <authorList>
            <person name="Chen W.-M."/>
        </authorList>
    </citation>
    <scope>NUCLEOTIDE SEQUENCE [LARGE SCALE GENOMIC DNA]</scope>
    <source>
        <strain evidence="8 9">ICH-3</strain>
    </source>
</reference>
<dbReference type="AlphaFoldDB" id="A0A437JTE5"/>
<comment type="caution">
    <text evidence="8">The sequence shown here is derived from an EMBL/GenBank/DDBJ whole genome shotgun (WGS) entry which is preliminary data.</text>
</comment>
<feature type="transmembrane region" description="Helical" evidence="6">
    <location>
        <begin position="405"/>
        <end position="422"/>
    </location>
</feature>
<organism evidence="8 9">
    <name type="scientific">Rubrivivax albus</name>
    <dbReference type="NCBI Taxonomy" id="2499835"/>
    <lineage>
        <taxon>Bacteria</taxon>
        <taxon>Pseudomonadati</taxon>
        <taxon>Pseudomonadota</taxon>
        <taxon>Betaproteobacteria</taxon>
        <taxon>Burkholderiales</taxon>
        <taxon>Sphaerotilaceae</taxon>
        <taxon>Rubrivivax</taxon>
    </lineage>
</organism>
<evidence type="ECO:0000259" key="7">
    <source>
        <dbReference type="PROSITE" id="PS50109"/>
    </source>
</evidence>
<evidence type="ECO:0000256" key="2">
    <source>
        <dbReference type="ARBA" id="ARBA00012438"/>
    </source>
</evidence>
<dbReference type="GO" id="GO:0004673">
    <property type="term" value="F:protein histidine kinase activity"/>
    <property type="evidence" value="ECO:0007669"/>
    <property type="project" value="UniProtKB-EC"/>
</dbReference>
<feature type="transmembrane region" description="Helical" evidence="6">
    <location>
        <begin position="258"/>
        <end position="276"/>
    </location>
</feature>
<feature type="transmembrane region" description="Helical" evidence="6">
    <location>
        <begin position="379"/>
        <end position="399"/>
    </location>
</feature>
<gene>
    <name evidence="8" type="ORF">ENE75_15655</name>
</gene>
<dbReference type="GO" id="GO:0000160">
    <property type="term" value="P:phosphorelay signal transduction system"/>
    <property type="evidence" value="ECO:0007669"/>
    <property type="project" value="UniProtKB-KW"/>
</dbReference>
<comment type="catalytic activity">
    <reaction evidence="1">
        <text>ATP + protein L-histidine = ADP + protein N-phospho-L-histidine.</text>
        <dbReference type="EC" id="2.7.13.3"/>
    </reaction>
</comment>
<keyword evidence="5" id="KW-0902">Two-component regulatory system</keyword>
<evidence type="ECO:0000313" key="8">
    <source>
        <dbReference type="EMBL" id="RVT50443.1"/>
    </source>
</evidence>
<name>A0A437JTE5_9BURK</name>
<feature type="transmembrane region" description="Helical" evidence="6">
    <location>
        <begin position="343"/>
        <end position="367"/>
    </location>
</feature>
<dbReference type="PANTHER" id="PTHR24421:SF10">
    <property type="entry name" value="NITRATE_NITRITE SENSOR PROTEIN NARQ"/>
    <property type="match status" value="1"/>
</dbReference>
<feature type="transmembrane region" description="Helical" evidence="6">
    <location>
        <begin position="318"/>
        <end position="337"/>
    </location>
</feature>
<feature type="transmembrane region" description="Helical" evidence="6">
    <location>
        <begin position="230"/>
        <end position="249"/>
    </location>
</feature>
<feature type="transmembrane region" description="Helical" evidence="6">
    <location>
        <begin position="164"/>
        <end position="186"/>
    </location>
</feature>
<dbReference type="SMART" id="SM00387">
    <property type="entry name" value="HATPase_c"/>
    <property type="match status" value="1"/>
</dbReference>
<dbReference type="EC" id="2.7.13.3" evidence="2"/>
<dbReference type="PANTHER" id="PTHR24421">
    <property type="entry name" value="NITRATE/NITRITE SENSOR PROTEIN NARX-RELATED"/>
    <property type="match status" value="1"/>
</dbReference>
<dbReference type="CDD" id="cd16917">
    <property type="entry name" value="HATPase_UhpB-NarQ-NarX-like"/>
    <property type="match status" value="1"/>
</dbReference>
<dbReference type="Gene3D" id="3.30.565.10">
    <property type="entry name" value="Histidine kinase-like ATPase, C-terminal domain"/>
    <property type="match status" value="1"/>
</dbReference>
<dbReference type="EMBL" id="SACT01000005">
    <property type="protein sequence ID" value="RVT50443.1"/>
    <property type="molecule type" value="Genomic_DNA"/>
</dbReference>
<dbReference type="InterPro" id="IPR003594">
    <property type="entry name" value="HATPase_dom"/>
</dbReference>
<keyword evidence="6" id="KW-0812">Transmembrane</keyword>
<dbReference type="Pfam" id="PF02518">
    <property type="entry name" value="HATPase_c"/>
    <property type="match status" value="1"/>
</dbReference>
<evidence type="ECO:0000256" key="1">
    <source>
        <dbReference type="ARBA" id="ARBA00000085"/>
    </source>
</evidence>
<keyword evidence="6" id="KW-0472">Membrane</keyword>
<accession>A0A437JTE5</accession>
<dbReference type="InterPro" id="IPR005467">
    <property type="entry name" value="His_kinase_dom"/>
</dbReference>
<feature type="transmembrane region" description="Helical" evidence="6">
    <location>
        <begin position="193"/>
        <end position="210"/>
    </location>
</feature>
<dbReference type="Gene3D" id="1.20.5.1930">
    <property type="match status" value="1"/>
</dbReference>
<dbReference type="RefSeq" id="WP_128199270.1">
    <property type="nucleotide sequence ID" value="NZ_SACT01000005.1"/>
</dbReference>
<protein>
    <recommendedName>
        <fullName evidence="2">histidine kinase</fullName>
        <ecNumber evidence="2">2.7.13.3</ecNumber>
    </recommendedName>
</protein>
<feature type="transmembrane region" description="Helical" evidence="6">
    <location>
        <begin position="36"/>
        <end position="56"/>
    </location>
</feature>
<evidence type="ECO:0000256" key="5">
    <source>
        <dbReference type="ARBA" id="ARBA00023012"/>
    </source>
</evidence>
<dbReference type="PROSITE" id="PS50109">
    <property type="entry name" value="HIS_KIN"/>
    <property type="match status" value="1"/>
</dbReference>
<feature type="domain" description="Histidine kinase" evidence="7">
    <location>
        <begin position="649"/>
        <end position="736"/>
    </location>
</feature>
<dbReference type="InterPro" id="IPR036890">
    <property type="entry name" value="HATPase_C_sf"/>
</dbReference>
<keyword evidence="4 8" id="KW-0418">Kinase</keyword>
<evidence type="ECO:0000256" key="4">
    <source>
        <dbReference type="ARBA" id="ARBA00022777"/>
    </source>
</evidence>
<keyword evidence="3" id="KW-0808">Transferase</keyword>
<dbReference type="OrthoDB" id="8697484at2"/>
<proteinExistence type="predicted"/>
<keyword evidence="6" id="KW-1133">Transmembrane helix</keyword>
<dbReference type="Proteomes" id="UP000288178">
    <property type="component" value="Unassembled WGS sequence"/>
</dbReference>
<sequence length="739" mass="80879">MAAVAPGADDSLFEASAFERVIARRPSRWIGWRRRIMMGVALAACLGLFVVIRLLVQAPALDAQWQPDPRGKPMLLATGEPLLQPFVGRRLERLTANGASLVPRHINALGAPRWTVDDQERAALVQARTALNRVLASGIVTLHFDDGSQAKVRTVPRGHAGLGVAFWLLAIPALALLLIGAVVLVAKPMLPNVLFALMTLCQSVSLLWIGVESGSTLTPVPGWLVDDLPWRLGLDLATGAAAVHAFALYPRRIAGHHAAAAVAWLIAAGTTLAVALPNLTHAWWWGQGAILALGLAALVVLTRSYAEEPNPFAMVMRRFGFAALGTMVVVNAALVAADWQPGLASSVAASAVIVWSLFFASLMALVPFLSRARRLLREFAMLAGLSTVATSLDLLFITLFSLEPFASLTLAVFIALAGYAAARQWMLDQMVGSRVMTTERTFEQLYRIAREVQKAPERRPALLSQLLRSLFDPLEVLHVPRAAPRSRVLADGSALVVPVRGQGEREPLSLVLRFSRHGRRIFTREDARLTDRIVDQLRRAVAYDQAVERGRTEERQRIAQDLHDDIGARLLTLMYKAQDPEIEDYLRHTLQDLKTLTRGLAASDHRLSHSVAEWKADIQQRLTAAHIDLDWSFAFNDDPELGVVQWSALTRVLRELVSNAIYHARATRIQIDAGLTAGVLSLRVADDGIGRNPQAWSHGLGLGGVRKRVKLLGGEVAWRENGAQGIVCEVRIPDLFKRG</sequence>
<evidence type="ECO:0000313" key="9">
    <source>
        <dbReference type="Proteomes" id="UP000288178"/>
    </source>
</evidence>